<feature type="transmembrane region" description="Helical" evidence="1">
    <location>
        <begin position="146"/>
        <end position="168"/>
    </location>
</feature>
<dbReference type="KEGG" id="lcc:B488_03190"/>
<evidence type="ECO:0000313" key="3">
    <source>
        <dbReference type="Proteomes" id="UP000010799"/>
    </source>
</evidence>
<dbReference type="EMBL" id="CP003789">
    <property type="protein sequence ID" value="AGA64312.1"/>
    <property type="molecule type" value="Genomic_DNA"/>
</dbReference>
<proteinExistence type="predicted"/>
<dbReference type="STRING" id="1215343.B488_03190"/>
<organism evidence="2 3">
    <name type="scientific">Liberibacter crescens (strain BT-1)</name>
    <dbReference type="NCBI Taxonomy" id="1215343"/>
    <lineage>
        <taxon>Bacteria</taxon>
        <taxon>Pseudomonadati</taxon>
        <taxon>Pseudomonadota</taxon>
        <taxon>Alphaproteobacteria</taxon>
        <taxon>Hyphomicrobiales</taxon>
        <taxon>Rhizobiaceae</taxon>
        <taxon>Liberibacter</taxon>
    </lineage>
</organism>
<keyword evidence="1" id="KW-1133">Transmembrane helix</keyword>
<keyword evidence="1" id="KW-0472">Membrane</keyword>
<reference evidence="2 3" key="1">
    <citation type="journal article" date="2012" name="Stand. Genomic Sci.">
        <title>Complete genome sequence of Liberibacter crescens BT-1.</title>
        <authorList>
            <person name="Leonard M.T."/>
            <person name="Fagen J.R."/>
            <person name="Davis-Richardson A.G."/>
            <person name="Davis M.J."/>
            <person name="Triplett E.W."/>
        </authorList>
    </citation>
    <scope>NUCLEOTIDE SEQUENCE [LARGE SCALE GENOMIC DNA]</scope>
    <source>
        <strain evidence="2 3">BT-1</strain>
    </source>
</reference>
<gene>
    <name evidence="2" type="ordered locus">B488_03190</name>
</gene>
<dbReference type="HOGENOM" id="CLU_073303_0_0_5"/>
<keyword evidence="1" id="KW-0812">Transmembrane</keyword>
<evidence type="ECO:0000313" key="2">
    <source>
        <dbReference type="EMBL" id="AGA64312.1"/>
    </source>
</evidence>
<feature type="transmembrane region" description="Helical" evidence="1">
    <location>
        <begin position="214"/>
        <end position="235"/>
    </location>
</feature>
<feature type="transmembrane region" description="Helical" evidence="1">
    <location>
        <begin position="46"/>
        <end position="66"/>
    </location>
</feature>
<keyword evidence="3" id="KW-1185">Reference proteome</keyword>
<evidence type="ECO:0000256" key="1">
    <source>
        <dbReference type="SAM" id="Phobius"/>
    </source>
</evidence>
<feature type="transmembrane region" description="Helical" evidence="1">
    <location>
        <begin position="247"/>
        <end position="270"/>
    </location>
</feature>
<dbReference type="eggNOG" id="ENOG502ZB2B">
    <property type="taxonomic scope" value="Bacteria"/>
</dbReference>
<sequence length="293" mass="33232">MQLLFYIFVLTLTLVISLRWGLFCSLIFSGLISVLIIVVFSLHAHVIPYLVLFFPTVIVGYLSCLARPANEIGGPEKLIAWYPLADIMTYLCGMVAISISFITLINLKNYADVNEKFTKILEKIIQNYPKTFFDFTKIEKIKYYLILYKTFVISFSWVLIIFTIWYITMHIVSNLGLSPRPRENISSSLRMNRLSIPIFATAVATLLFGSTPSIIAASTTGAFFSGFLLSGFARLHFVTHEKNQRLLILLLAYISILFIIPMFVIAAYGLTETTRSIIMTPESQKKSRTKSDV</sequence>
<dbReference type="AlphaFoldDB" id="L0ETM4"/>
<accession>L0ETM4</accession>
<feature type="transmembrane region" description="Helical" evidence="1">
    <location>
        <begin position="189"/>
        <end position="208"/>
    </location>
</feature>
<evidence type="ECO:0008006" key="4">
    <source>
        <dbReference type="Google" id="ProtNLM"/>
    </source>
</evidence>
<dbReference type="PATRIC" id="fig|1215343.11.peg.329"/>
<dbReference type="Proteomes" id="UP000010799">
    <property type="component" value="Chromosome"/>
</dbReference>
<feature type="transmembrane region" description="Helical" evidence="1">
    <location>
        <begin position="87"/>
        <end position="107"/>
    </location>
</feature>
<feature type="transmembrane region" description="Helical" evidence="1">
    <location>
        <begin position="7"/>
        <end position="40"/>
    </location>
</feature>
<protein>
    <recommendedName>
        <fullName evidence="4">DUF2232 domain-containing protein</fullName>
    </recommendedName>
</protein>
<dbReference type="RefSeq" id="WP_015272739.1">
    <property type="nucleotide sequence ID" value="NC_019907.1"/>
</dbReference>
<name>L0ETM4_LIBCB</name>